<reference evidence="11" key="2">
    <citation type="submission" date="2015-02" db="UniProtKB">
        <authorList>
            <consortium name="EnsemblMetazoa"/>
        </authorList>
    </citation>
    <scope>IDENTIFICATION</scope>
</reference>
<keyword evidence="7 10" id="KW-0443">Lipid metabolism</keyword>
<dbReference type="EC" id="2.3.1.199" evidence="10"/>
<evidence type="ECO:0000256" key="6">
    <source>
        <dbReference type="ARBA" id="ARBA00022989"/>
    </source>
</evidence>
<evidence type="ECO:0000256" key="5">
    <source>
        <dbReference type="ARBA" id="ARBA00022832"/>
    </source>
</evidence>
<proteinExistence type="inferred from homology"/>
<dbReference type="PANTHER" id="PTHR11157">
    <property type="entry name" value="FATTY ACID ACYL TRANSFERASE-RELATED"/>
    <property type="match status" value="1"/>
</dbReference>
<accession>T1IKI0</accession>
<keyword evidence="3 10" id="KW-0808">Transferase</keyword>
<keyword evidence="9 10" id="KW-0275">Fatty acid biosynthesis</keyword>
<evidence type="ECO:0000256" key="2">
    <source>
        <dbReference type="ARBA" id="ARBA00022516"/>
    </source>
</evidence>
<reference evidence="12" key="1">
    <citation type="submission" date="2011-05" db="EMBL/GenBank/DDBJ databases">
        <authorList>
            <person name="Richards S.R."/>
            <person name="Qu J."/>
            <person name="Jiang H."/>
            <person name="Jhangiani S.N."/>
            <person name="Agravi P."/>
            <person name="Goodspeed R."/>
            <person name="Gross S."/>
            <person name="Mandapat C."/>
            <person name="Jackson L."/>
            <person name="Mathew T."/>
            <person name="Pu L."/>
            <person name="Thornton R."/>
            <person name="Saada N."/>
            <person name="Wilczek-Boney K.B."/>
            <person name="Lee S."/>
            <person name="Kovar C."/>
            <person name="Wu Y."/>
            <person name="Scherer S.E."/>
            <person name="Worley K.C."/>
            <person name="Muzny D.M."/>
            <person name="Gibbs R."/>
        </authorList>
    </citation>
    <scope>NUCLEOTIDE SEQUENCE</scope>
    <source>
        <strain evidence="12">Brora</strain>
    </source>
</reference>
<dbReference type="AlphaFoldDB" id="T1IKI0"/>
<dbReference type="GO" id="GO:0034626">
    <property type="term" value="P:fatty acid elongation, polyunsaturated fatty acid"/>
    <property type="evidence" value="ECO:0007669"/>
    <property type="project" value="TreeGrafter"/>
</dbReference>
<evidence type="ECO:0000256" key="3">
    <source>
        <dbReference type="ARBA" id="ARBA00022679"/>
    </source>
</evidence>
<organism evidence="11 12">
    <name type="scientific">Strigamia maritima</name>
    <name type="common">European centipede</name>
    <name type="synonym">Geophilus maritimus</name>
    <dbReference type="NCBI Taxonomy" id="126957"/>
    <lineage>
        <taxon>Eukaryota</taxon>
        <taxon>Metazoa</taxon>
        <taxon>Ecdysozoa</taxon>
        <taxon>Arthropoda</taxon>
        <taxon>Myriapoda</taxon>
        <taxon>Chilopoda</taxon>
        <taxon>Pleurostigmophora</taxon>
        <taxon>Geophilomorpha</taxon>
        <taxon>Linotaeniidae</taxon>
        <taxon>Strigamia</taxon>
    </lineage>
</organism>
<dbReference type="GO" id="GO:0009922">
    <property type="term" value="F:fatty acid elongase activity"/>
    <property type="evidence" value="ECO:0007669"/>
    <property type="project" value="UniProtKB-EC"/>
</dbReference>
<keyword evidence="4 10" id="KW-0812">Transmembrane</keyword>
<feature type="transmembrane region" description="Helical" evidence="10">
    <location>
        <begin position="12"/>
        <end position="32"/>
    </location>
</feature>
<dbReference type="GO" id="GO:0030148">
    <property type="term" value="P:sphingolipid biosynthetic process"/>
    <property type="evidence" value="ECO:0007669"/>
    <property type="project" value="TreeGrafter"/>
</dbReference>
<sequence>MKNREPFHFKKILIVYNFWMIGVNAFLTYHVSQTFGVQECRGHLTGYGVINSFIHVIMYTYYGIASLGPKWQKYLWWKKYFTTMQMVQFIIGLSHCSLIFFYDCKIPKAIAWNLISRNEELLKVSPELMLTKPVLNFYKLNNLCTKLKSELFCIVLKRFRLLTMACTFLDSKAMIFRLSSTRGLKMVN</sequence>
<dbReference type="GO" id="GO:0005789">
    <property type="term" value="C:endoplasmic reticulum membrane"/>
    <property type="evidence" value="ECO:0007669"/>
    <property type="project" value="TreeGrafter"/>
</dbReference>
<keyword evidence="6 10" id="KW-1133">Transmembrane helix</keyword>
<comment type="similarity">
    <text evidence="10">Belongs to the ELO family.</text>
</comment>
<dbReference type="PANTHER" id="PTHR11157:SF69">
    <property type="entry name" value="ELONGATION OF VERY LONG CHAIN FATTY ACIDS PROTEIN 7"/>
    <property type="match status" value="1"/>
</dbReference>
<dbReference type="Pfam" id="PF01151">
    <property type="entry name" value="ELO"/>
    <property type="match status" value="1"/>
</dbReference>
<keyword evidence="5 10" id="KW-0276">Fatty acid metabolism</keyword>
<keyword evidence="12" id="KW-1185">Reference proteome</keyword>
<evidence type="ECO:0000256" key="1">
    <source>
        <dbReference type="ARBA" id="ARBA00004141"/>
    </source>
</evidence>
<dbReference type="GO" id="GO:0042761">
    <property type="term" value="P:very long-chain fatty acid biosynthetic process"/>
    <property type="evidence" value="ECO:0007669"/>
    <property type="project" value="TreeGrafter"/>
</dbReference>
<dbReference type="PhylomeDB" id="T1IKI0"/>
<dbReference type="Proteomes" id="UP000014500">
    <property type="component" value="Unassembled WGS sequence"/>
</dbReference>
<dbReference type="InterPro" id="IPR002076">
    <property type="entry name" value="ELO_fam"/>
</dbReference>
<dbReference type="EnsemblMetazoa" id="SMAR001430-RA">
    <property type="protein sequence ID" value="SMAR001430-PA"/>
    <property type="gene ID" value="SMAR001430"/>
</dbReference>
<dbReference type="GO" id="GO:0019367">
    <property type="term" value="P:fatty acid elongation, saturated fatty acid"/>
    <property type="evidence" value="ECO:0007669"/>
    <property type="project" value="TreeGrafter"/>
</dbReference>
<name>T1IKI0_STRMM</name>
<evidence type="ECO:0000256" key="10">
    <source>
        <dbReference type="RuleBase" id="RU361115"/>
    </source>
</evidence>
<comment type="catalytic activity">
    <reaction evidence="10">
        <text>a very-long-chain acyl-CoA + malonyl-CoA + H(+) = a very-long-chain 3-oxoacyl-CoA + CO2 + CoA</text>
        <dbReference type="Rhea" id="RHEA:32727"/>
        <dbReference type="ChEBI" id="CHEBI:15378"/>
        <dbReference type="ChEBI" id="CHEBI:16526"/>
        <dbReference type="ChEBI" id="CHEBI:57287"/>
        <dbReference type="ChEBI" id="CHEBI:57384"/>
        <dbReference type="ChEBI" id="CHEBI:90725"/>
        <dbReference type="ChEBI" id="CHEBI:90736"/>
        <dbReference type="EC" id="2.3.1.199"/>
    </reaction>
</comment>
<evidence type="ECO:0000256" key="7">
    <source>
        <dbReference type="ARBA" id="ARBA00023098"/>
    </source>
</evidence>
<protein>
    <recommendedName>
        <fullName evidence="10">Elongation of very long chain fatty acids protein</fullName>
        <ecNumber evidence="10">2.3.1.199</ecNumber>
    </recommendedName>
    <alternativeName>
        <fullName evidence="10">Very-long-chain 3-oxoacyl-CoA synthase</fullName>
    </alternativeName>
</protein>
<keyword evidence="8 10" id="KW-0472">Membrane</keyword>
<feature type="transmembrane region" description="Helical" evidence="10">
    <location>
        <begin position="44"/>
        <end position="68"/>
    </location>
</feature>
<dbReference type="GO" id="GO:0034625">
    <property type="term" value="P:fatty acid elongation, monounsaturated fatty acid"/>
    <property type="evidence" value="ECO:0007669"/>
    <property type="project" value="TreeGrafter"/>
</dbReference>
<keyword evidence="2 10" id="KW-0444">Lipid biosynthesis</keyword>
<evidence type="ECO:0000256" key="4">
    <source>
        <dbReference type="ARBA" id="ARBA00022692"/>
    </source>
</evidence>
<dbReference type="HOGENOM" id="CLU_1442769_0_0_1"/>
<evidence type="ECO:0000256" key="8">
    <source>
        <dbReference type="ARBA" id="ARBA00023136"/>
    </source>
</evidence>
<dbReference type="eggNOG" id="KOG3071">
    <property type="taxonomic scope" value="Eukaryota"/>
</dbReference>
<evidence type="ECO:0000313" key="11">
    <source>
        <dbReference type="EnsemblMetazoa" id="SMAR001430-PA"/>
    </source>
</evidence>
<feature type="transmembrane region" description="Helical" evidence="10">
    <location>
        <begin position="80"/>
        <end position="102"/>
    </location>
</feature>
<comment type="subcellular location">
    <subcellularLocation>
        <location evidence="1">Membrane</location>
        <topology evidence="1">Multi-pass membrane protein</topology>
    </subcellularLocation>
</comment>
<comment type="caution">
    <text evidence="10">Lacks conserved residue(s) required for the propagation of feature annotation.</text>
</comment>
<dbReference type="STRING" id="126957.T1IKI0"/>
<evidence type="ECO:0000256" key="9">
    <source>
        <dbReference type="ARBA" id="ARBA00023160"/>
    </source>
</evidence>
<dbReference type="EMBL" id="JH430541">
    <property type="status" value="NOT_ANNOTATED_CDS"/>
    <property type="molecule type" value="Genomic_DNA"/>
</dbReference>
<evidence type="ECO:0000313" key="12">
    <source>
        <dbReference type="Proteomes" id="UP000014500"/>
    </source>
</evidence>